<feature type="transmembrane region" description="Helical" evidence="5">
    <location>
        <begin position="123"/>
        <end position="146"/>
    </location>
</feature>
<dbReference type="EMBL" id="SJZB01000012">
    <property type="protein sequence ID" value="TCJ18203.1"/>
    <property type="molecule type" value="Genomic_DNA"/>
</dbReference>
<evidence type="ECO:0000313" key="7">
    <source>
        <dbReference type="EMBL" id="TCJ18203.1"/>
    </source>
</evidence>
<dbReference type="GO" id="GO:0016020">
    <property type="term" value="C:membrane"/>
    <property type="evidence" value="ECO:0007669"/>
    <property type="project" value="UniProtKB-SubCell"/>
</dbReference>
<keyword evidence="4 5" id="KW-0472">Membrane</keyword>
<keyword evidence="8" id="KW-1185">Reference proteome</keyword>
<reference evidence="7 8" key="1">
    <citation type="submission" date="2019-03" db="EMBL/GenBank/DDBJ databases">
        <title>Genome sequence of Thiobacillaceae bacterium LSR1, a sulfur-oxidizing bacterium isolated from freshwater sediment.</title>
        <authorList>
            <person name="Li S."/>
        </authorList>
    </citation>
    <scope>NUCLEOTIDE SEQUENCE [LARGE SCALE GENOMIC DNA]</scope>
    <source>
        <strain evidence="7 8">LSR1</strain>
    </source>
</reference>
<feature type="transmembrane region" description="Helical" evidence="5">
    <location>
        <begin position="48"/>
        <end position="69"/>
    </location>
</feature>
<accession>A0A4R1BLE5</accession>
<dbReference type="AlphaFoldDB" id="A0A4R1BLE5"/>
<keyword evidence="3 5" id="KW-1133">Transmembrane helix</keyword>
<gene>
    <name evidence="7" type="ORF">EZJ19_02940</name>
</gene>
<dbReference type="Proteomes" id="UP000295443">
    <property type="component" value="Unassembled WGS sequence"/>
</dbReference>
<proteinExistence type="predicted"/>
<sequence>MRNLPDLLASWAATLWVGGMWAIGYLAAPTLFYHLDDRVLAGFLAGRMFTWIFIAGMVCGGWLLLHRLLRSGVGAFRQAAFWIVLVMLLLTLAQHFGIQPIMQHLKDQAMPQDVMKSLFKDRFAAWHGVSSVVYLIESLLGLVLVAKPR</sequence>
<keyword evidence="2 5" id="KW-0812">Transmembrane</keyword>
<evidence type="ECO:0000256" key="2">
    <source>
        <dbReference type="ARBA" id="ARBA00022692"/>
    </source>
</evidence>
<feature type="transmembrane region" description="Helical" evidence="5">
    <location>
        <begin position="81"/>
        <end position="103"/>
    </location>
</feature>
<comment type="caution">
    <text evidence="7">The sequence shown here is derived from an EMBL/GenBank/DDBJ whole genome shotgun (WGS) entry which is preliminary data.</text>
</comment>
<feature type="transmembrane region" description="Helical" evidence="5">
    <location>
        <begin position="7"/>
        <end position="28"/>
    </location>
</feature>
<feature type="domain" description="TMEM205-like" evidence="6">
    <location>
        <begin position="11"/>
        <end position="109"/>
    </location>
</feature>
<evidence type="ECO:0000256" key="3">
    <source>
        <dbReference type="ARBA" id="ARBA00022989"/>
    </source>
</evidence>
<comment type="subcellular location">
    <subcellularLocation>
        <location evidence="1">Membrane</location>
    </subcellularLocation>
</comment>
<protein>
    <submittedName>
        <fullName evidence="7">DUF4149 domain-containing protein</fullName>
    </submittedName>
</protein>
<dbReference type="Pfam" id="PF13664">
    <property type="entry name" value="DUF4149"/>
    <property type="match status" value="1"/>
</dbReference>
<name>A0A4R1BLE5_9PROT</name>
<dbReference type="RefSeq" id="WP_131444801.1">
    <property type="nucleotide sequence ID" value="NZ_SJZB01000012.1"/>
</dbReference>
<dbReference type="InterPro" id="IPR025423">
    <property type="entry name" value="TMEM205-like"/>
</dbReference>
<evidence type="ECO:0000256" key="5">
    <source>
        <dbReference type="SAM" id="Phobius"/>
    </source>
</evidence>
<evidence type="ECO:0000256" key="1">
    <source>
        <dbReference type="ARBA" id="ARBA00004370"/>
    </source>
</evidence>
<evidence type="ECO:0000256" key="4">
    <source>
        <dbReference type="ARBA" id="ARBA00023136"/>
    </source>
</evidence>
<organism evidence="7 8">
    <name type="scientific">Parasulfuritortus cantonensis</name>
    <dbReference type="NCBI Taxonomy" id="2528202"/>
    <lineage>
        <taxon>Bacteria</taxon>
        <taxon>Pseudomonadati</taxon>
        <taxon>Pseudomonadota</taxon>
        <taxon>Betaproteobacteria</taxon>
        <taxon>Nitrosomonadales</taxon>
        <taxon>Thiobacillaceae</taxon>
        <taxon>Parasulfuritortus</taxon>
    </lineage>
</organism>
<evidence type="ECO:0000259" key="6">
    <source>
        <dbReference type="Pfam" id="PF13664"/>
    </source>
</evidence>
<dbReference type="OrthoDB" id="5797290at2"/>
<evidence type="ECO:0000313" key="8">
    <source>
        <dbReference type="Proteomes" id="UP000295443"/>
    </source>
</evidence>